<reference evidence="2" key="1">
    <citation type="submission" date="2023-06" db="EMBL/GenBank/DDBJ databases">
        <title>Conoideocrella luteorostrata (Hypocreales: Clavicipitaceae), a potential biocontrol fungus for elongate hemlock scale in United States Christmas tree production areas.</title>
        <authorList>
            <person name="Barrett H."/>
            <person name="Lovett B."/>
            <person name="Macias A.M."/>
            <person name="Stajich J.E."/>
            <person name="Kasson M.T."/>
        </authorList>
    </citation>
    <scope>NUCLEOTIDE SEQUENCE</scope>
    <source>
        <strain evidence="2">ARSEF 14590</strain>
    </source>
</reference>
<keyword evidence="3" id="KW-1185">Reference proteome</keyword>
<keyword evidence="1" id="KW-0472">Membrane</keyword>
<organism evidence="2 3">
    <name type="scientific">Conoideocrella luteorostrata</name>
    <dbReference type="NCBI Taxonomy" id="1105319"/>
    <lineage>
        <taxon>Eukaryota</taxon>
        <taxon>Fungi</taxon>
        <taxon>Dikarya</taxon>
        <taxon>Ascomycota</taxon>
        <taxon>Pezizomycotina</taxon>
        <taxon>Sordariomycetes</taxon>
        <taxon>Hypocreomycetidae</taxon>
        <taxon>Hypocreales</taxon>
        <taxon>Clavicipitaceae</taxon>
        <taxon>Conoideocrella</taxon>
    </lineage>
</organism>
<feature type="transmembrane region" description="Helical" evidence="1">
    <location>
        <begin position="534"/>
        <end position="555"/>
    </location>
</feature>
<keyword evidence="1" id="KW-1133">Transmembrane helix</keyword>
<evidence type="ECO:0000256" key="1">
    <source>
        <dbReference type="SAM" id="Phobius"/>
    </source>
</evidence>
<evidence type="ECO:0000313" key="2">
    <source>
        <dbReference type="EMBL" id="KAK2592312.1"/>
    </source>
</evidence>
<protein>
    <submittedName>
        <fullName evidence="2">Uncharacterized protein</fullName>
    </submittedName>
</protein>
<dbReference type="InterPro" id="IPR021514">
    <property type="entry name" value="DUF3176"/>
</dbReference>
<dbReference type="AlphaFoldDB" id="A0AAJ0CIK3"/>
<dbReference type="EMBL" id="JASWJB010000274">
    <property type="protein sequence ID" value="KAK2592312.1"/>
    <property type="molecule type" value="Genomic_DNA"/>
</dbReference>
<gene>
    <name evidence="2" type="ORF">QQS21_010002</name>
</gene>
<proteinExistence type="predicted"/>
<feature type="transmembrane region" description="Helical" evidence="1">
    <location>
        <begin position="182"/>
        <end position="199"/>
    </location>
</feature>
<dbReference type="Proteomes" id="UP001251528">
    <property type="component" value="Unassembled WGS sequence"/>
</dbReference>
<name>A0AAJ0CIK3_9HYPO</name>
<accession>A0AAJ0CIK3</accession>
<dbReference type="Pfam" id="PF11374">
    <property type="entry name" value="DUF3176"/>
    <property type="match status" value="1"/>
</dbReference>
<feature type="transmembrane region" description="Helical" evidence="1">
    <location>
        <begin position="41"/>
        <end position="65"/>
    </location>
</feature>
<dbReference type="PANTHER" id="PTHR35394">
    <property type="entry name" value="DUF3176 DOMAIN-CONTAINING PROTEIN"/>
    <property type="match status" value="1"/>
</dbReference>
<evidence type="ECO:0000313" key="3">
    <source>
        <dbReference type="Proteomes" id="UP001251528"/>
    </source>
</evidence>
<sequence>MSSTHELIPIVRQEEPCLRGGPHGQDQASPKQPTWYNRILFGWWTLELISMSAALGLFVGLCLVLGSFDNKSITSWPDNPFFTTLQSCVHFISTGIRITMLVPVAAAIGQLKWHHIRNPRPVTELHSYDSASRGIFGSAVLLFSRNIRCVCHILCTYDPKSEHNLLMSHPPTNLDVYFRKPVALGCVIVIGSLFLGTFIQNTVVVLSSDKFLGKGADAKLPIAYTFNTINPLSSKTHPEQSGTTTAMLASIMYGWSYYEDVDREALSLSPSQVYVPFPVNCSTSHCTWGPVNTLSVGSKCIPMNWADHDETIISLPKKTAYNMTSQNNIPRSSVNLKDSALPTLLYIAAAGYVNDTTPEAEIEAVECIMYWKVQRYSKTSLTGHIWSETREKMSIQTLSPDRDGDIIMITESSRDCPNSDNANCPRNFTVTKEANSGLQNTLQNMFNGSMIEQPGNDDDDNDLTPDDHYTELLWQTWIQMKERHEKPLNYTMNAYIINIAVSIRNSIRSQSDQAYWASGTVISHEPYFAFRKKYLLYPGCMLALSLFFVLATIIWTRESQPWKNSVYPYIYANDVQGPKINKNGAPQGLAMMDLAAGDDLINLKDHHDGQGTVLRQME</sequence>
<keyword evidence="1" id="KW-0812">Transmembrane</keyword>
<comment type="caution">
    <text evidence="2">The sequence shown here is derived from an EMBL/GenBank/DDBJ whole genome shotgun (WGS) entry which is preliminary data.</text>
</comment>
<dbReference type="PANTHER" id="PTHR35394:SF5">
    <property type="entry name" value="DUF3176 DOMAIN-CONTAINING PROTEIN"/>
    <property type="match status" value="1"/>
</dbReference>